<dbReference type="RefSeq" id="WP_003816275.1">
    <property type="nucleotide sequence ID" value="NZ_AP018132.1"/>
</dbReference>
<protein>
    <submittedName>
        <fullName evidence="1">Uncharacterized protein</fullName>
    </submittedName>
</protein>
<comment type="caution">
    <text evidence="1">The sequence shown here is derived from an EMBL/GenBank/DDBJ whole genome shotgun (WGS) entry which is preliminary data.</text>
</comment>
<evidence type="ECO:0000313" key="2">
    <source>
        <dbReference type="Proteomes" id="UP000283727"/>
    </source>
</evidence>
<dbReference type="Proteomes" id="UP000283727">
    <property type="component" value="Unassembled WGS sequence"/>
</dbReference>
<evidence type="ECO:0000313" key="1">
    <source>
        <dbReference type="EMBL" id="RHJ23732.1"/>
    </source>
</evidence>
<name>A0A151C9D2_BIFBI</name>
<gene>
    <name evidence="1" type="ORF">DW137_03630</name>
</gene>
<accession>A0A151C9D2</accession>
<proteinExistence type="predicted"/>
<dbReference type="AlphaFoldDB" id="A0A151C9D2"/>
<dbReference type="EMBL" id="QRLR01000002">
    <property type="protein sequence ID" value="RHJ23732.1"/>
    <property type="molecule type" value="Genomic_DNA"/>
</dbReference>
<reference evidence="1 2" key="1">
    <citation type="submission" date="2018-08" db="EMBL/GenBank/DDBJ databases">
        <title>A genome reference for cultivated species of the human gut microbiota.</title>
        <authorList>
            <person name="Zou Y."/>
            <person name="Xue W."/>
            <person name="Luo G."/>
        </authorList>
    </citation>
    <scope>NUCLEOTIDE SEQUENCE [LARGE SCALE GENOMIC DNA]</scope>
    <source>
        <strain evidence="1 2">AM12-10</strain>
    </source>
</reference>
<sequence>MRRFGKAMAALAVAACTLFGGVATANAADVTNKDNPITSSNVRVSDVGAQTANVSFDYKIDPAQVDEIKDVCFSIEVQRITDITPIEKAHSSANTIGGTGFPYAARAFPMMS</sequence>
<organism evidence="1 2">
    <name type="scientific">Bifidobacterium bifidum</name>
    <dbReference type="NCBI Taxonomy" id="1681"/>
    <lineage>
        <taxon>Bacteria</taxon>
        <taxon>Bacillati</taxon>
        <taxon>Actinomycetota</taxon>
        <taxon>Actinomycetes</taxon>
        <taxon>Bifidobacteriales</taxon>
        <taxon>Bifidobacteriaceae</taxon>
        <taxon>Bifidobacterium</taxon>
    </lineage>
</organism>